<dbReference type="PANTHER" id="PTHR10039">
    <property type="entry name" value="AMELOGENIN"/>
    <property type="match status" value="1"/>
</dbReference>
<keyword evidence="1" id="KW-0677">Repeat</keyword>
<proteinExistence type="predicted"/>
<protein>
    <recommendedName>
        <fullName evidence="2">Nephrocystin 3-like N-terminal domain-containing protein</fullName>
    </recommendedName>
</protein>
<evidence type="ECO:0000313" key="4">
    <source>
        <dbReference type="Proteomes" id="UP000467700"/>
    </source>
</evidence>
<dbReference type="AlphaFoldDB" id="A0A8S0WDX9"/>
<dbReference type="InterPro" id="IPR056884">
    <property type="entry name" value="NPHP3-like_N"/>
</dbReference>
<sequence>MITGGDFRVQGESGHDLHSIIRKEFAAYVAPNSTHDSNDCLNPPRCHPGTRVAVLRDLENWVRTAMGTEDVLWLFGAAGAGKTAIARSLAEILVKVDLMAGSFFFFRPAAGRNSEKLFVSTLAYQLAFAIPKMKPYIASSIREDPLIFQRSIKTQFTRFIVDPIIKISSPSGIDSETPSPKLIIIDGLDECLNREGQCIIVKTICAAAPFVRHRLKFLIASRPEFHIESTFDLPSCLACTRRVDLQSDIDAYDDIRFFITSKFTEIKQVHPLRLTLDNSWPTDDVIDRLVQNSSISNFVYARTVMDFIMTTYDRPQDRLEVILGLTHASDTDSPFAELDELYRYILSSVRGNIEDVMQILTIAVLGTAREGIQHGHYSTSELLLSPEFLEKILDLKSGTVELLLIDLRSLMTIQKNGVFFPTIKLTHKSLSDFLLDSSRSGPYCVGEKKAYLDVAFGCLRVLEQKTFGRAWWINTERKSTSSRSNALQKSWDRETEYFSALLWACERAPRSAELQHAIATYDLCGMIQRGLVHVKNDVWALFDAWSIISHLFKCLKDSEAFTNSGAYEHQTESFNALVKSHLKKYPSDDPLVDAFFSRKGSTKFGAKFFFMASEVVRIRAASVDPDGASASVVR</sequence>
<dbReference type="Pfam" id="PF24883">
    <property type="entry name" value="NPHP3_N"/>
    <property type="match status" value="1"/>
</dbReference>
<dbReference type="Gene3D" id="3.40.50.300">
    <property type="entry name" value="P-loop containing nucleotide triphosphate hydrolases"/>
    <property type="match status" value="1"/>
</dbReference>
<dbReference type="Proteomes" id="UP000467700">
    <property type="component" value="Unassembled WGS sequence"/>
</dbReference>
<evidence type="ECO:0000256" key="1">
    <source>
        <dbReference type="ARBA" id="ARBA00022737"/>
    </source>
</evidence>
<accession>A0A8S0WDX9</accession>
<dbReference type="InterPro" id="IPR027417">
    <property type="entry name" value="P-loop_NTPase"/>
</dbReference>
<keyword evidence="4" id="KW-1185">Reference proteome</keyword>
<evidence type="ECO:0000259" key="2">
    <source>
        <dbReference type="Pfam" id="PF24883"/>
    </source>
</evidence>
<dbReference type="EMBL" id="CACVBS010000054">
    <property type="protein sequence ID" value="CAA7266370.1"/>
    <property type="molecule type" value="Genomic_DNA"/>
</dbReference>
<dbReference type="SUPFAM" id="SSF52540">
    <property type="entry name" value="P-loop containing nucleoside triphosphate hydrolases"/>
    <property type="match status" value="1"/>
</dbReference>
<organism evidence="3 4">
    <name type="scientific">Cyclocybe aegerita</name>
    <name type="common">Black poplar mushroom</name>
    <name type="synonym">Agrocybe aegerita</name>
    <dbReference type="NCBI Taxonomy" id="1973307"/>
    <lineage>
        <taxon>Eukaryota</taxon>
        <taxon>Fungi</taxon>
        <taxon>Dikarya</taxon>
        <taxon>Basidiomycota</taxon>
        <taxon>Agaricomycotina</taxon>
        <taxon>Agaricomycetes</taxon>
        <taxon>Agaricomycetidae</taxon>
        <taxon>Agaricales</taxon>
        <taxon>Agaricineae</taxon>
        <taxon>Bolbitiaceae</taxon>
        <taxon>Cyclocybe</taxon>
    </lineage>
</organism>
<reference evidence="3 4" key="1">
    <citation type="submission" date="2020-01" db="EMBL/GenBank/DDBJ databases">
        <authorList>
            <person name="Gupta K D."/>
        </authorList>
    </citation>
    <scope>NUCLEOTIDE SEQUENCE [LARGE SCALE GENOMIC DNA]</scope>
</reference>
<name>A0A8S0WDX9_CYCAE</name>
<dbReference type="PANTHER" id="PTHR10039:SF17">
    <property type="entry name" value="FUNGAL STAND N-TERMINAL GOODBYE DOMAIN-CONTAINING PROTEIN-RELATED"/>
    <property type="match status" value="1"/>
</dbReference>
<evidence type="ECO:0000313" key="3">
    <source>
        <dbReference type="EMBL" id="CAA7266370.1"/>
    </source>
</evidence>
<comment type="caution">
    <text evidence="3">The sequence shown here is derived from an EMBL/GenBank/DDBJ whole genome shotgun (WGS) entry which is preliminary data.</text>
</comment>
<dbReference type="OrthoDB" id="4760524at2759"/>
<gene>
    <name evidence="3" type="ORF">AAE3_LOCUS8683</name>
</gene>
<feature type="domain" description="Nephrocystin 3-like N-terminal" evidence="2">
    <location>
        <begin position="58"/>
        <end position="222"/>
    </location>
</feature>